<protein>
    <submittedName>
        <fullName evidence="2">Uncharacterized protein</fullName>
    </submittedName>
</protein>
<dbReference type="Proteomes" id="UP001057498">
    <property type="component" value="Chromosome"/>
</dbReference>
<feature type="compositionally biased region" description="Basic residues" evidence="1">
    <location>
        <begin position="7"/>
        <end position="16"/>
    </location>
</feature>
<organism evidence="2 3">
    <name type="scientific">Sphaerotilus microaerophilus</name>
    <dbReference type="NCBI Taxonomy" id="2914710"/>
    <lineage>
        <taxon>Bacteria</taxon>
        <taxon>Pseudomonadati</taxon>
        <taxon>Pseudomonadota</taxon>
        <taxon>Betaproteobacteria</taxon>
        <taxon>Burkholderiales</taxon>
        <taxon>Sphaerotilaceae</taxon>
        <taxon>Sphaerotilus</taxon>
    </lineage>
</organism>
<feature type="region of interest" description="Disordered" evidence="1">
    <location>
        <begin position="1"/>
        <end position="25"/>
    </location>
</feature>
<gene>
    <name evidence="2" type="ORF">CATMQ487_33060</name>
</gene>
<evidence type="ECO:0000313" key="3">
    <source>
        <dbReference type="Proteomes" id="UP001057498"/>
    </source>
</evidence>
<dbReference type="EMBL" id="AP025730">
    <property type="protein sequence ID" value="BDI06336.1"/>
    <property type="molecule type" value="Genomic_DNA"/>
</dbReference>
<name>A0ABN6PMB5_9BURK</name>
<evidence type="ECO:0000256" key="1">
    <source>
        <dbReference type="SAM" id="MobiDB-lite"/>
    </source>
</evidence>
<keyword evidence="3" id="KW-1185">Reference proteome</keyword>
<sequence>MGEQAHRGFHGARVRTKPNAQRQGVRCQIGEQVRARVTDRSGRLHDVVARKQRVNRIEQRLATARLSAAGGNAFERMIEKGGAQAPGIVEDAECRCNACDRWVELSHGPCSAPGCLRDLRSKTEMGSRRRADVKLGMRS</sequence>
<proteinExistence type="predicted"/>
<evidence type="ECO:0000313" key="2">
    <source>
        <dbReference type="EMBL" id="BDI06336.1"/>
    </source>
</evidence>
<reference evidence="2" key="1">
    <citation type="submission" date="2022-04" db="EMBL/GenBank/DDBJ databases">
        <title>Whole genome sequence of Sphaerotilus sp. FB-5.</title>
        <authorList>
            <person name="Takeda M."/>
            <person name="Narihara S."/>
            <person name="Akimoto M."/>
            <person name="Akimoto R."/>
            <person name="Nishiyashiki S."/>
            <person name="Murakami T."/>
        </authorList>
    </citation>
    <scope>NUCLEOTIDE SEQUENCE</scope>
    <source>
        <strain evidence="2">FB-5</strain>
    </source>
</reference>
<accession>A0ABN6PMB5</accession>